<sequence length="202" mass="23065">MICLKIRRNRLWILCLSASRWEDVVNGRNLEFHGQSSPNNSHDLGKLLRRLLNPTAGRPADNRVTQYASNTRLPLSLLNEDATETTKRRWAAARLIQESINPISQALSQVPNFTIESQAQCRPPLPFELPQRQHADHSYYALGENELRILINSAEWTLSSKITNDPVIHLIAFIPSTNHSPMHIYDEKNRRSLDALGFIIPQ</sequence>
<dbReference type="GO" id="GO:0042765">
    <property type="term" value="C:GPI-anchor transamidase complex"/>
    <property type="evidence" value="ECO:0007669"/>
    <property type="project" value="InterPro"/>
</dbReference>
<evidence type="ECO:0000256" key="7">
    <source>
        <dbReference type="ARBA" id="ARBA00022989"/>
    </source>
</evidence>
<dbReference type="Proteomes" id="UP000007148">
    <property type="component" value="Unassembled WGS sequence"/>
</dbReference>
<keyword evidence="11" id="KW-1185">Reference proteome</keyword>
<dbReference type="Pfam" id="PF10510">
    <property type="entry name" value="PIG-S"/>
    <property type="match status" value="1"/>
</dbReference>
<keyword evidence="4" id="KW-0337">GPI-anchor biosynthesis</keyword>
<gene>
    <name evidence="10" type="ORF">PIIN_09862</name>
</gene>
<accession>G4TX23</accession>
<keyword evidence="8" id="KW-0472">Membrane</keyword>
<evidence type="ECO:0000256" key="5">
    <source>
        <dbReference type="ARBA" id="ARBA00022692"/>
    </source>
</evidence>
<protein>
    <submittedName>
        <fullName evidence="10">Uncharacterized protein</fullName>
    </submittedName>
</protein>
<evidence type="ECO:0000256" key="4">
    <source>
        <dbReference type="ARBA" id="ARBA00022502"/>
    </source>
</evidence>
<dbReference type="OrthoDB" id="28748at2759"/>
<comment type="pathway">
    <text evidence="2">Glycolipid biosynthesis; glycosylphosphatidylinositol-anchor biosynthesis.</text>
</comment>
<dbReference type="InterPro" id="IPR019540">
    <property type="entry name" value="PtdIno-glycan_biosynth_class_S"/>
</dbReference>
<reference evidence="10 11" key="1">
    <citation type="journal article" date="2011" name="PLoS Pathog.">
        <title>Endophytic Life Strategies Decoded by Genome and Transcriptome Analyses of the Mutualistic Root Symbiont Piriformospora indica.</title>
        <authorList>
            <person name="Zuccaro A."/>
            <person name="Lahrmann U."/>
            <person name="Guldener U."/>
            <person name="Langen G."/>
            <person name="Pfiffi S."/>
            <person name="Biedenkopf D."/>
            <person name="Wong P."/>
            <person name="Samans B."/>
            <person name="Grimm C."/>
            <person name="Basiewicz M."/>
            <person name="Murat C."/>
            <person name="Martin F."/>
            <person name="Kogel K.H."/>
        </authorList>
    </citation>
    <scope>NUCLEOTIDE SEQUENCE [LARGE SCALE GENOMIC DNA]</scope>
    <source>
        <strain evidence="10 11">DSM 11827</strain>
    </source>
</reference>
<name>G4TX23_SERID</name>
<dbReference type="eggNOG" id="KOG2459">
    <property type="taxonomic scope" value="Eukaryota"/>
</dbReference>
<keyword evidence="7" id="KW-1133">Transmembrane helix</keyword>
<dbReference type="HOGENOM" id="CLU_1355106_0_0_1"/>
<proteinExistence type="inferred from homology"/>
<keyword evidence="9" id="KW-0325">Glycoprotein</keyword>
<dbReference type="PANTHER" id="PTHR21072:SF13">
    <property type="entry name" value="GPI TRANSAMIDASE COMPONENT PIG-S"/>
    <property type="match status" value="1"/>
</dbReference>
<evidence type="ECO:0000256" key="3">
    <source>
        <dbReference type="ARBA" id="ARBA00005316"/>
    </source>
</evidence>
<evidence type="ECO:0000313" key="10">
    <source>
        <dbReference type="EMBL" id="CCA75866.1"/>
    </source>
</evidence>
<evidence type="ECO:0000256" key="8">
    <source>
        <dbReference type="ARBA" id="ARBA00023136"/>
    </source>
</evidence>
<keyword evidence="5" id="KW-0812">Transmembrane</keyword>
<evidence type="ECO:0000256" key="6">
    <source>
        <dbReference type="ARBA" id="ARBA00022824"/>
    </source>
</evidence>
<dbReference type="PANTHER" id="PTHR21072">
    <property type="entry name" value="GPI TRANSAMIDASE COMPONENT PIG-S"/>
    <property type="match status" value="1"/>
</dbReference>
<dbReference type="EMBL" id="CAFZ01000540">
    <property type="protein sequence ID" value="CCA75866.1"/>
    <property type="molecule type" value="Genomic_DNA"/>
</dbReference>
<organism evidence="10 11">
    <name type="scientific">Serendipita indica (strain DSM 11827)</name>
    <name type="common">Root endophyte fungus</name>
    <name type="synonym">Piriformospora indica</name>
    <dbReference type="NCBI Taxonomy" id="1109443"/>
    <lineage>
        <taxon>Eukaryota</taxon>
        <taxon>Fungi</taxon>
        <taxon>Dikarya</taxon>
        <taxon>Basidiomycota</taxon>
        <taxon>Agaricomycotina</taxon>
        <taxon>Agaricomycetes</taxon>
        <taxon>Sebacinales</taxon>
        <taxon>Serendipitaceae</taxon>
        <taxon>Serendipita</taxon>
    </lineage>
</organism>
<evidence type="ECO:0000256" key="2">
    <source>
        <dbReference type="ARBA" id="ARBA00004687"/>
    </source>
</evidence>
<comment type="similarity">
    <text evidence="3">Belongs to the PIGS family.</text>
</comment>
<evidence type="ECO:0000313" key="11">
    <source>
        <dbReference type="Proteomes" id="UP000007148"/>
    </source>
</evidence>
<dbReference type="STRING" id="1109443.G4TX23"/>
<keyword evidence="6" id="KW-0256">Endoplasmic reticulum</keyword>
<comment type="subcellular location">
    <subcellularLocation>
        <location evidence="1">Endoplasmic reticulum membrane</location>
        <topology evidence="1">Multi-pass membrane protein</topology>
    </subcellularLocation>
</comment>
<dbReference type="UniPathway" id="UPA00196"/>
<dbReference type="GO" id="GO:0016255">
    <property type="term" value="P:attachment of GPI anchor to protein"/>
    <property type="evidence" value="ECO:0007669"/>
    <property type="project" value="InterPro"/>
</dbReference>
<dbReference type="AlphaFoldDB" id="G4TX23"/>
<dbReference type="GO" id="GO:0006506">
    <property type="term" value="P:GPI anchor biosynthetic process"/>
    <property type="evidence" value="ECO:0007669"/>
    <property type="project" value="UniProtKB-UniPathway"/>
</dbReference>
<dbReference type="InParanoid" id="G4TX23"/>
<comment type="caution">
    <text evidence="10">The sequence shown here is derived from an EMBL/GenBank/DDBJ whole genome shotgun (WGS) entry which is preliminary data.</text>
</comment>
<evidence type="ECO:0000256" key="9">
    <source>
        <dbReference type="ARBA" id="ARBA00023180"/>
    </source>
</evidence>
<evidence type="ECO:0000256" key="1">
    <source>
        <dbReference type="ARBA" id="ARBA00004477"/>
    </source>
</evidence>